<dbReference type="EMBL" id="CAJVQC010033507">
    <property type="protein sequence ID" value="CAG8754130.1"/>
    <property type="molecule type" value="Genomic_DNA"/>
</dbReference>
<keyword evidence="2" id="KW-1185">Reference proteome</keyword>
<feature type="non-terminal residue" evidence="1">
    <location>
        <position position="64"/>
    </location>
</feature>
<comment type="caution">
    <text evidence="1">The sequence shown here is derived from an EMBL/GenBank/DDBJ whole genome shotgun (WGS) entry which is preliminary data.</text>
</comment>
<name>A0ACA9QJJ9_9GLOM</name>
<sequence>MESIYSHDLVDMGHVGRVIYWSHENERIDGTIKGYDIEPGVVMRLTKENCNELNFGNTISIEEK</sequence>
<evidence type="ECO:0000313" key="1">
    <source>
        <dbReference type="EMBL" id="CAG8754130.1"/>
    </source>
</evidence>
<evidence type="ECO:0000313" key="2">
    <source>
        <dbReference type="Proteomes" id="UP000789920"/>
    </source>
</evidence>
<accession>A0ACA9QJJ9</accession>
<reference evidence="1" key="1">
    <citation type="submission" date="2021-06" db="EMBL/GenBank/DDBJ databases">
        <authorList>
            <person name="Kallberg Y."/>
            <person name="Tangrot J."/>
            <person name="Rosling A."/>
        </authorList>
    </citation>
    <scope>NUCLEOTIDE SEQUENCE</scope>
    <source>
        <strain evidence="1">MA461A</strain>
    </source>
</reference>
<dbReference type="Proteomes" id="UP000789920">
    <property type="component" value="Unassembled WGS sequence"/>
</dbReference>
<protein>
    <submittedName>
        <fullName evidence="1">13236_t:CDS:1</fullName>
    </submittedName>
</protein>
<proteinExistence type="predicted"/>
<gene>
    <name evidence="1" type="ORF">RPERSI_LOCUS14496</name>
</gene>
<organism evidence="1 2">
    <name type="scientific">Racocetra persica</name>
    <dbReference type="NCBI Taxonomy" id="160502"/>
    <lineage>
        <taxon>Eukaryota</taxon>
        <taxon>Fungi</taxon>
        <taxon>Fungi incertae sedis</taxon>
        <taxon>Mucoromycota</taxon>
        <taxon>Glomeromycotina</taxon>
        <taxon>Glomeromycetes</taxon>
        <taxon>Diversisporales</taxon>
        <taxon>Gigasporaceae</taxon>
        <taxon>Racocetra</taxon>
    </lineage>
</organism>